<keyword evidence="3" id="KW-1185">Reference proteome</keyword>
<feature type="compositionally biased region" description="Polar residues" evidence="1">
    <location>
        <begin position="1"/>
        <end position="10"/>
    </location>
</feature>
<proteinExistence type="predicted"/>
<dbReference type="Proteomes" id="UP000630097">
    <property type="component" value="Unassembled WGS sequence"/>
</dbReference>
<sequence>MEWTFYSQGTPTPPIHSTPNAQDNHPAKAATVPVTIAERTRLTVMTANATSDPGRLASRSSTPTITANMKMSVLDVVQHSSVLAVHDRNGSGWSAAPANKNRMTTAIATAKAPAYQAAMTLSPRRTGTGPVAPSG</sequence>
<evidence type="ECO:0000313" key="3">
    <source>
        <dbReference type="Proteomes" id="UP000630097"/>
    </source>
</evidence>
<evidence type="ECO:0000256" key="1">
    <source>
        <dbReference type="SAM" id="MobiDB-lite"/>
    </source>
</evidence>
<dbReference type="EMBL" id="BONV01000004">
    <property type="protein sequence ID" value="GIG78212.1"/>
    <property type="molecule type" value="Genomic_DNA"/>
</dbReference>
<accession>A0A8J3PQK6</accession>
<evidence type="ECO:0000313" key="2">
    <source>
        <dbReference type="EMBL" id="GIG78212.1"/>
    </source>
</evidence>
<reference evidence="2 3" key="1">
    <citation type="submission" date="2021-01" db="EMBL/GenBank/DDBJ databases">
        <title>Whole genome shotgun sequence of Planotetraspora kaengkrachanensis NBRC 104272.</title>
        <authorList>
            <person name="Komaki H."/>
            <person name="Tamura T."/>
        </authorList>
    </citation>
    <scope>NUCLEOTIDE SEQUENCE [LARGE SCALE GENOMIC DNA]</scope>
    <source>
        <strain evidence="2 3">NBRC 104272</strain>
    </source>
</reference>
<comment type="caution">
    <text evidence="2">The sequence shown here is derived from an EMBL/GenBank/DDBJ whole genome shotgun (WGS) entry which is preliminary data.</text>
</comment>
<name>A0A8J3PQK6_9ACTN</name>
<feature type="region of interest" description="Disordered" evidence="1">
    <location>
        <begin position="1"/>
        <end position="26"/>
    </location>
</feature>
<organism evidence="2 3">
    <name type="scientific">Planotetraspora kaengkrachanensis</name>
    <dbReference type="NCBI Taxonomy" id="575193"/>
    <lineage>
        <taxon>Bacteria</taxon>
        <taxon>Bacillati</taxon>
        <taxon>Actinomycetota</taxon>
        <taxon>Actinomycetes</taxon>
        <taxon>Streptosporangiales</taxon>
        <taxon>Streptosporangiaceae</taxon>
        <taxon>Planotetraspora</taxon>
    </lineage>
</organism>
<protein>
    <submittedName>
        <fullName evidence="2">Uncharacterized protein</fullName>
    </submittedName>
</protein>
<gene>
    <name evidence="2" type="ORF">Pka01_13390</name>
</gene>
<dbReference type="AlphaFoldDB" id="A0A8J3PQK6"/>